<sequence>MSQFYSYSYVNDQQVSFLDISHSTNQMSYAPSDYSYLSHIPYDQQTDMMTDYSDVMSYHQLTEFDNPDNHSIAPAPHSPNTSGESLAHSLESPDHSDKSQLCVNETVISRSARQIRKLPIRRTVPKDQQVTKECQKCGKKIDHRNKTRHSAFHSKLFRFECKECDYKSHLRHNMSTHIRFKHGGVADFSEKKSIDLAKERTRVYAECFGGYQRNHALRILSGQKEITDLSFLADSIVTNISTGSDISMLIEPEEEAADAETIECLGEQTVSSRVVTALKKGKAQKCQKCSRFVGPNKKFMHAMIHSHMKRFRCSECGVCHGYKQNLQNHIRVAHHNGAHVIDELNDEMKAEFERLVRECFPETKRTRAAYCEGRTPDAKHKVLAIEQLNVAAASDFASTSVARHNGSPPPVEVEVPLFQAGEDKKNLIAIDSQ</sequence>
<dbReference type="GO" id="GO:0005634">
    <property type="term" value="C:nucleus"/>
    <property type="evidence" value="ECO:0007669"/>
    <property type="project" value="UniProtKB-SubCell"/>
</dbReference>
<comment type="subcellular location">
    <subcellularLocation>
        <location evidence="1">Nucleus</location>
    </subcellularLocation>
</comment>
<dbReference type="EMBL" id="CATQJA010002710">
    <property type="protein sequence ID" value="CAJ0587430.1"/>
    <property type="molecule type" value="Genomic_DNA"/>
</dbReference>
<keyword evidence="3" id="KW-0677">Repeat</keyword>
<evidence type="ECO:0000256" key="4">
    <source>
        <dbReference type="ARBA" id="ARBA00022771"/>
    </source>
</evidence>
<dbReference type="Gene3D" id="3.30.160.60">
    <property type="entry name" value="Classic Zinc Finger"/>
    <property type="match status" value="2"/>
</dbReference>
<keyword evidence="11" id="KW-1185">Reference proteome</keyword>
<dbReference type="GO" id="GO:0006357">
    <property type="term" value="P:regulation of transcription by RNA polymerase II"/>
    <property type="evidence" value="ECO:0007669"/>
    <property type="project" value="TreeGrafter"/>
</dbReference>
<protein>
    <recommendedName>
        <fullName evidence="9">C2H2-type domain-containing protein</fullName>
    </recommendedName>
</protein>
<evidence type="ECO:0000256" key="5">
    <source>
        <dbReference type="ARBA" id="ARBA00022833"/>
    </source>
</evidence>
<proteinExistence type="predicted"/>
<dbReference type="PANTHER" id="PTHR24404:SF114">
    <property type="entry name" value="KLUMPFUSS, ISOFORM B-RELATED"/>
    <property type="match status" value="1"/>
</dbReference>
<dbReference type="AlphaFoldDB" id="A0AA36DGW5"/>
<dbReference type="GO" id="GO:0008270">
    <property type="term" value="F:zinc ion binding"/>
    <property type="evidence" value="ECO:0007669"/>
    <property type="project" value="UniProtKB-KW"/>
</dbReference>
<feature type="region of interest" description="Disordered" evidence="8">
    <location>
        <begin position="64"/>
        <end position="99"/>
    </location>
</feature>
<dbReference type="InterPro" id="IPR050589">
    <property type="entry name" value="Ikaros_C2H2-ZF"/>
</dbReference>
<gene>
    <name evidence="10" type="ORF">MSPICULIGERA_LOCUS25398</name>
</gene>
<feature type="non-terminal residue" evidence="10">
    <location>
        <position position="1"/>
    </location>
</feature>
<evidence type="ECO:0000313" key="11">
    <source>
        <dbReference type="Proteomes" id="UP001177023"/>
    </source>
</evidence>
<evidence type="ECO:0000256" key="1">
    <source>
        <dbReference type="ARBA" id="ARBA00004123"/>
    </source>
</evidence>
<dbReference type="PROSITE" id="PS50157">
    <property type="entry name" value="ZINC_FINGER_C2H2_2"/>
    <property type="match status" value="1"/>
</dbReference>
<accession>A0AA36DGW5</accession>
<feature type="domain" description="C2H2-type" evidence="9">
    <location>
        <begin position="311"/>
        <end position="340"/>
    </location>
</feature>
<organism evidence="10 11">
    <name type="scientific">Mesorhabditis spiculigera</name>
    <dbReference type="NCBI Taxonomy" id="96644"/>
    <lineage>
        <taxon>Eukaryota</taxon>
        <taxon>Metazoa</taxon>
        <taxon>Ecdysozoa</taxon>
        <taxon>Nematoda</taxon>
        <taxon>Chromadorea</taxon>
        <taxon>Rhabditida</taxon>
        <taxon>Rhabditina</taxon>
        <taxon>Rhabditomorpha</taxon>
        <taxon>Rhabditoidea</taxon>
        <taxon>Rhabditidae</taxon>
        <taxon>Mesorhabditinae</taxon>
        <taxon>Mesorhabditis</taxon>
    </lineage>
</organism>
<dbReference type="InterPro" id="IPR013087">
    <property type="entry name" value="Znf_C2H2_type"/>
</dbReference>
<name>A0AA36DGW5_9BILA</name>
<evidence type="ECO:0000313" key="10">
    <source>
        <dbReference type="EMBL" id="CAJ0587430.1"/>
    </source>
</evidence>
<evidence type="ECO:0000259" key="9">
    <source>
        <dbReference type="PROSITE" id="PS50157"/>
    </source>
</evidence>
<keyword evidence="4 7" id="KW-0863">Zinc-finger</keyword>
<dbReference type="GO" id="GO:0000978">
    <property type="term" value="F:RNA polymerase II cis-regulatory region sequence-specific DNA binding"/>
    <property type="evidence" value="ECO:0007669"/>
    <property type="project" value="TreeGrafter"/>
</dbReference>
<comment type="caution">
    <text evidence="10">The sequence shown here is derived from an EMBL/GenBank/DDBJ whole genome shotgun (WGS) entry which is preliminary data.</text>
</comment>
<evidence type="ECO:0000256" key="7">
    <source>
        <dbReference type="PROSITE-ProRule" id="PRU00042"/>
    </source>
</evidence>
<dbReference type="PANTHER" id="PTHR24404">
    <property type="entry name" value="ZINC FINGER PROTEIN"/>
    <property type="match status" value="1"/>
</dbReference>
<dbReference type="Proteomes" id="UP001177023">
    <property type="component" value="Unassembled WGS sequence"/>
</dbReference>
<evidence type="ECO:0000256" key="3">
    <source>
        <dbReference type="ARBA" id="ARBA00022737"/>
    </source>
</evidence>
<evidence type="ECO:0000256" key="2">
    <source>
        <dbReference type="ARBA" id="ARBA00022723"/>
    </source>
</evidence>
<evidence type="ECO:0000256" key="6">
    <source>
        <dbReference type="ARBA" id="ARBA00023242"/>
    </source>
</evidence>
<keyword evidence="6" id="KW-0539">Nucleus</keyword>
<keyword evidence="2" id="KW-0479">Metal-binding</keyword>
<evidence type="ECO:0000256" key="8">
    <source>
        <dbReference type="SAM" id="MobiDB-lite"/>
    </source>
</evidence>
<dbReference type="SMART" id="SM00355">
    <property type="entry name" value="ZnF_C2H2"/>
    <property type="match status" value="4"/>
</dbReference>
<reference evidence="10" key="1">
    <citation type="submission" date="2023-06" db="EMBL/GenBank/DDBJ databases">
        <authorList>
            <person name="Delattre M."/>
        </authorList>
    </citation>
    <scope>NUCLEOTIDE SEQUENCE</scope>
    <source>
        <strain evidence="10">AF72</strain>
    </source>
</reference>
<dbReference type="GO" id="GO:0003700">
    <property type="term" value="F:DNA-binding transcription factor activity"/>
    <property type="evidence" value="ECO:0007669"/>
    <property type="project" value="TreeGrafter"/>
</dbReference>
<keyword evidence="5" id="KW-0862">Zinc</keyword>